<reference evidence="2 4" key="1">
    <citation type="journal article" date="2020" name="Mol. Biol. Evol.">
        <title>Distinct Expression and Methylation Patterns for Genes with Different Fates following a Single Whole-Genome Duplication in Flowering Plants.</title>
        <authorList>
            <person name="Shi T."/>
            <person name="Rahmani R.S."/>
            <person name="Gugger P.F."/>
            <person name="Wang M."/>
            <person name="Li H."/>
            <person name="Zhang Y."/>
            <person name="Li Z."/>
            <person name="Wang Q."/>
            <person name="Van de Peer Y."/>
            <person name="Marchal K."/>
            <person name="Chen J."/>
        </authorList>
    </citation>
    <scope>NUCLEOTIDE SEQUENCE [LARGE SCALE GENOMIC DNA]</scope>
    <source>
        <tissue evidence="2">Leaf</tissue>
    </source>
</reference>
<feature type="compositionally biased region" description="Polar residues" evidence="1">
    <location>
        <begin position="41"/>
        <end position="54"/>
    </location>
</feature>
<accession>A0A822ZD04</accession>
<proteinExistence type="predicted"/>
<dbReference type="AlphaFoldDB" id="A0A822ZD04"/>
<name>A0A822ZD04_NELNU</name>
<dbReference type="EMBL" id="DUZY01000005">
    <property type="protein sequence ID" value="DAD39440.1"/>
    <property type="molecule type" value="Genomic_DNA"/>
</dbReference>
<evidence type="ECO:0000256" key="1">
    <source>
        <dbReference type="SAM" id="MobiDB-lite"/>
    </source>
</evidence>
<keyword evidence="4" id="KW-1185">Reference proteome</keyword>
<sequence>MPLANIATGQNRGNQQYNNNGNNRGRGCSCSGGRGRGRDNYQIQGNSPSNNNLSRCLKNYNRIGTK</sequence>
<organism evidence="2 4">
    <name type="scientific">Nelumbo nucifera</name>
    <name type="common">Sacred lotus</name>
    <dbReference type="NCBI Taxonomy" id="4432"/>
    <lineage>
        <taxon>Eukaryota</taxon>
        <taxon>Viridiplantae</taxon>
        <taxon>Streptophyta</taxon>
        <taxon>Embryophyta</taxon>
        <taxon>Tracheophyta</taxon>
        <taxon>Spermatophyta</taxon>
        <taxon>Magnoliopsida</taxon>
        <taxon>Proteales</taxon>
        <taxon>Nelumbonaceae</taxon>
        <taxon>Nelumbo</taxon>
    </lineage>
</organism>
<protein>
    <submittedName>
        <fullName evidence="2">Uncharacterized protein</fullName>
    </submittedName>
</protein>
<feature type="compositionally biased region" description="Low complexity" evidence="1">
    <location>
        <begin position="9"/>
        <end position="31"/>
    </location>
</feature>
<dbReference type="EMBL" id="DUZY01000005">
    <property type="protein sequence ID" value="DAD39438.1"/>
    <property type="molecule type" value="Genomic_DNA"/>
</dbReference>
<gene>
    <name evidence="2" type="ORF">HUJ06_013761</name>
    <name evidence="3" type="ORF">HUJ06_013763</name>
</gene>
<evidence type="ECO:0000313" key="2">
    <source>
        <dbReference type="EMBL" id="DAD39438.1"/>
    </source>
</evidence>
<evidence type="ECO:0000313" key="3">
    <source>
        <dbReference type="EMBL" id="DAD39440.1"/>
    </source>
</evidence>
<evidence type="ECO:0000313" key="4">
    <source>
        <dbReference type="Proteomes" id="UP000607653"/>
    </source>
</evidence>
<feature type="region of interest" description="Disordered" evidence="1">
    <location>
        <begin position="1"/>
        <end position="66"/>
    </location>
</feature>
<dbReference type="Proteomes" id="UP000607653">
    <property type="component" value="Unassembled WGS sequence"/>
</dbReference>
<comment type="caution">
    <text evidence="2">The sequence shown here is derived from an EMBL/GenBank/DDBJ whole genome shotgun (WGS) entry which is preliminary data.</text>
</comment>